<dbReference type="PANTHER" id="PTHR34477">
    <property type="entry name" value="UPF0213 PROTEIN YHBQ"/>
    <property type="match status" value="1"/>
</dbReference>
<dbReference type="PANTHER" id="PTHR34477:SF1">
    <property type="entry name" value="UPF0213 PROTEIN YHBQ"/>
    <property type="match status" value="1"/>
</dbReference>
<name>A0A1G2PR37_9BACT</name>
<sequence>MWYVYIVKCEDGSFYTGITTDTRRRFGEHKTGKGGHYTKSHKITKLLYTEKYTNQKDALRREFQIKGWRKDKKIKLIKFGKPNI</sequence>
<accession>A0A1G2PR37</accession>
<dbReference type="InterPro" id="IPR000305">
    <property type="entry name" value="GIY-YIG_endonuc"/>
</dbReference>
<comment type="caution">
    <text evidence="3">The sequence shown here is derived from an EMBL/GenBank/DDBJ whole genome shotgun (WGS) entry which is preliminary data.</text>
</comment>
<evidence type="ECO:0000313" key="4">
    <source>
        <dbReference type="Proteomes" id="UP000176951"/>
    </source>
</evidence>
<dbReference type="InterPro" id="IPR050190">
    <property type="entry name" value="UPF0213_domain"/>
</dbReference>
<dbReference type="PROSITE" id="PS50164">
    <property type="entry name" value="GIY_YIG"/>
    <property type="match status" value="1"/>
</dbReference>
<dbReference type="SUPFAM" id="SSF82771">
    <property type="entry name" value="GIY-YIG endonuclease"/>
    <property type="match status" value="1"/>
</dbReference>
<feature type="domain" description="GIY-YIG" evidence="2">
    <location>
        <begin position="1"/>
        <end position="75"/>
    </location>
</feature>
<evidence type="ECO:0000256" key="1">
    <source>
        <dbReference type="ARBA" id="ARBA00007435"/>
    </source>
</evidence>
<proteinExistence type="inferred from homology"/>
<dbReference type="CDD" id="cd10456">
    <property type="entry name" value="GIY-YIG_UPF0213"/>
    <property type="match status" value="1"/>
</dbReference>
<evidence type="ECO:0000259" key="2">
    <source>
        <dbReference type="PROSITE" id="PS50164"/>
    </source>
</evidence>
<gene>
    <name evidence="3" type="ORF">A3A97_01715</name>
</gene>
<organism evidence="3 4">
    <name type="scientific">Candidatus Terrybacteria bacterium RIFCSPLOWO2_01_FULL_40_23</name>
    <dbReference type="NCBI Taxonomy" id="1802366"/>
    <lineage>
        <taxon>Bacteria</taxon>
        <taxon>Candidatus Terryibacteriota</taxon>
    </lineage>
</organism>
<dbReference type="Pfam" id="PF01541">
    <property type="entry name" value="GIY-YIG"/>
    <property type="match status" value="1"/>
</dbReference>
<protein>
    <recommendedName>
        <fullName evidence="2">GIY-YIG domain-containing protein</fullName>
    </recommendedName>
</protein>
<dbReference type="InterPro" id="IPR035901">
    <property type="entry name" value="GIY-YIG_endonuc_sf"/>
</dbReference>
<dbReference type="EMBL" id="MHSW01000029">
    <property type="protein sequence ID" value="OHA50788.1"/>
    <property type="molecule type" value="Genomic_DNA"/>
</dbReference>
<evidence type="ECO:0000313" key="3">
    <source>
        <dbReference type="EMBL" id="OHA50788.1"/>
    </source>
</evidence>
<dbReference type="Proteomes" id="UP000176951">
    <property type="component" value="Unassembled WGS sequence"/>
</dbReference>
<dbReference type="AlphaFoldDB" id="A0A1G2PR37"/>
<reference evidence="3 4" key="1">
    <citation type="journal article" date="2016" name="Nat. Commun.">
        <title>Thousands of microbial genomes shed light on interconnected biogeochemical processes in an aquifer system.</title>
        <authorList>
            <person name="Anantharaman K."/>
            <person name="Brown C.T."/>
            <person name="Hug L.A."/>
            <person name="Sharon I."/>
            <person name="Castelle C.J."/>
            <person name="Probst A.J."/>
            <person name="Thomas B.C."/>
            <person name="Singh A."/>
            <person name="Wilkins M.J."/>
            <person name="Karaoz U."/>
            <person name="Brodie E.L."/>
            <person name="Williams K.H."/>
            <person name="Hubbard S.S."/>
            <person name="Banfield J.F."/>
        </authorList>
    </citation>
    <scope>NUCLEOTIDE SEQUENCE [LARGE SCALE GENOMIC DNA]</scope>
</reference>
<comment type="similarity">
    <text evidence="1">Belongs to the UPF0213 family.</text>
</comment>
<dbReference type="Gene3D" id="3.40.1440.10">
    <property type="entry name" value="GIY-YIG endonuclease"/>
    <property type="match status" value="1"/>
</dbReference>